<keyword evidence="4" id="KW-1185">Reference proteome</keyword>
<evidence type="ECO:0000259" key="2">
    <source>
        <dbReference type="Pfam" id="PF07589"/>
    </source>
</evidence>
<dbReference type="AlphaFoldDB" id="Q74BT3"/>
<dbReference type="HOGENOM" id="CLU_1426137_0_0_7"/>
<organism evidence="3 4">
    <name type="scientific">Geobacter sulfurreducens (strain ATCC 51573 / DSM 12127 / PCA)</name>
    <dbReference type="NCBI Taxonomy" id="243231"/>
    <lineage>
        <taxon>Bacteria</taxon>
        <taxon>Pseudomonadati</taxon>
        <taxon>Thermodesulfobacteriota</taxon>
        <taxon>Desulfuromonadia</taxon>
        <taxon>Geobacterales</taxon>
        <taxon>Geobacteraceae</taxon>
        <taxon>Geobacter</taxon>
    </lineage>
</organism>
<evidence type="ECO:0000313" key="4">
    <source>
        <dbReference type="Proteomes" id="UP000000577"/>
    </source>
</evidence>
<dbReference type="eggNOG" id="ENOG5033E1H">
    <property type="taxonomic scope" value="Bacteria"/>
</dbReference>
<name>Q74BT3_GEOSL</name>
<accession>Q74BT3</accession>
<feature type="signal peptide" evidence="1">
    <location>
        <begin position="1"/>
        <end position="20"/>
    </location>
</feature>
<sequence>MKKLIGLVAGLLLMGGVAQASPLTFTDTTLFTSTGTLAAQDLVSYGGSSVNFLEGTGDYVAWKHQFTFTPPAQQILSGRLTLTLLDDDADKLLNPLTWELAFGYAEDGSWALGGVNTGAYGYNVNVEFLKDGEFNVKLASLLGDFYITRSDLTITYEPESAPVPEPGTIVLLGAGLLGLGAYSRRRMKRQ</sequence>
<dbReference type="OrthoDB" id="5398642at2"/>
<dbReference type="STRING" id="243231.GSU1943"/>
<evidence type="ECO:0000313" key="3">
    <source>
        <dbReference type="EMBL" id="AAR35319.1"/>
    </source>
</evidence>
<dbReference type="EnsemblBacteria" id="AAR35319">
    <property type="protein sequence ID" value="AAR35319"/>
    <property type="gene ID" value="GSU1943"/>
</dbReference>
<dbReference type="PATRIC" id="fig|243231.5.peg.1981"/>
<feature type="chain" id="PRO_5004284921" evidence="1">
    <location>
        <begin position="21"/>
        <end position="190"/>
    </location>
</feature>
<dbReference type="InParanoid" id="Q74BT3"/>
<dbReference type="EMBL" id="AE017180">
    <property type="protein sequence ID" value="AAR35319.1"/>
    <property type="molecule type" value="Genomic_DNA"/>
</dbReference>
<dbReference type="Proteomes" id="UP000000577">
    <property type="component" value="Chromosome"/>
</dbReference>
<keyword evidence="1" id="KW-0732">Signal</keyword>
<gene>
    <name evidence="3" type="ordered locus">GSU1943</name>
</gene>
<protein>
    <submittedName>
        <fullName evidence="3">PEP motif-containing protein, putative exosortase substrate</fullName>
    </submittedName>
</protein>
<proteinExistence type="predicted"/>
<dbReference type="KEGG" id="gsu:GSU1943"/>
<dbReference type="InterPro" id="IPR013424">
    <property type="entry name" value="Ice-binding_C"/>
</dbReference>
<dbReference type="RefSeq" id="WP_010942588.1">
    <property type="nucleotide sequence ID" value="NC_002939.5"/>
</dbReference>
<feature type="domain" description="Ice-binding protein C-terminal" evidence="2">
    <location>
        <begin position="162"/>
        <end position="185"/>
    </location>
</feature>
<reference evidence="3 4" key="1">
    <citation type="journal article" date="2003" name="Science">
        <title>Genome of Geobacter sulfurreducens: metal reduction in subsurface environments.</title>
        <authorList>
            <person name="Methe B.A."/>
            <person name="Nelson K.E."/>
            <person name="Eisen J.A."/>
            <person name="Paulsen I.T."/>
            <person name="Nelson W."/>
            <person name="Heidelberg J.F."/>
            <person name="Wu D."/>
            <person name="Wu M."/>
            <person name="Ward N."/>
            <person name="Beanan M.J."/>
            <person name="Dodson R.J."/>
            <person name="Madupu R."/>
            <person name="Brinkac L.M."/>
            <person name="Daugherty S.C."/>
            <person name="DeBoy R.T."/>
            <person name="Durkin A.S."/>
            <person name="Gwinn M."/>
            <person name="Kolonay J.F."/>
            <person name="Sullivan S.A."/>
            <person name="Haft D.H."/>
            <person name="Selengut J."/>
            <person name="Davidsen T.M."/>
            <person name="Zafar N."/>
            <person name="White O."/>
            <person name="Tran B."/>
            <person name="Romero C."/>
            <person name="Forberger H.A."/>
            <person name="Weidman J."/>
            <person name="Khouri H."/>
            <person name="Feldblyum T.V."/>
            <person name="Utterback T.R."/>
            <person name="Van Aken S.E."/>
            <person name="Lovley D.R."/>
            <person name="Fraser C.M."/>
        </authorList>
    </citation>
    <scope>NUCLEOTIDE SEQUENCE [LARGE SCALE GENOMIC DNA]</scope>
    <source>
        <strain evidence="4">ATCC 51573 / DSM 12127 / PCA</strain>
    </source>
</reference>
<evidence type="ECO:0000256" key="1">
    <source>
        <dbReference type="SAM" id="SignalP"/>
    </source>
</evidence>
<reference evidence="3 4" key="2">
    <citation type="journal article" date="2012" name="BMC Genomics">
        <title>Comparative genomic analysis of Geobacter sulfurreducens KN400, a strain with enhanced capacity for extracellular electron transfer and electricity production.</title>
        <authorList>
            <person name="Butler J.E."/>
            <person name="Young N.D."/>
            <person name="Aklujkar M."/>
            <person name="Lovley D.R."/>
        </authorList>
    </citation>
    <scope>NUCLEOTIDE SEQUENCE [LARGE SCALE GENOMIC DNA]</scope>
    <source>
        <strain evidence="4">ATCC 51573 / DSM 12127 / PCA</strain>
    </source>
</reference>
<dbReference type="Pfam" id="PF07589">
    <property type="entry name" value="PEP-CTERM"/>
    <property type="match status" value="1"/>
</dbReference>
<dbReference type="NCBIfam" id="TIGR02595">
    <property type="entry name" value="PEP_CTERM"/>
    <property type="match status" value="1"/>
</dbReference>